<protein>
    <recommendedName>
        <fullName evidence="5">Integral membrane protein</fullName>
    </recommendedName>
</protein>
<sequence length="609" mass="61512">MRLRLRDDAPGLLRVERSTPSSWRHRLRTVAVVNIVVGFLFVPAAVANPFCYIPMVCEAKAAIDFVRDPLGFLLQKLVEANMWFLRKMLELMQATTQIDLTSPGFLRQYAIIFAVSSLLTVALWLIAVAKRAVRGVGITTAVGEAIGFLLLQFVVNAMTPGAIALLLKAIDEVTAVFEPYATENFKPFLENILKVMAANPTDGVGQLLVVNLIMLAGALLMWIELLIRGAAIYVAVALGPVVNAGLVDRDLWGKSKKWIGGILAIGLSKPILFALLGLGGAVLSDTTGSMSDAVSKTLIGALILLLAVFASATLYKWVPAFGDQMAQLQHDRKAALSSGPAAAIDGPAQHANRAINSRVQDALVGGGKSAGAKTAGAKAAGAKMGGGTAAAAGPLAVGAAVAKAGFDVAKNKAAGSPGAQGAEAANSGLGSDQAQGQPEDSGPIGAPGAPASRASGPVVGSAPDWSAASGHAASGAPATARPQGGTSPSPVVGPAPAPSGGNTASNAPPTARPQGTSSGPVVGSASARPSAPRARMALNWDEFAGPPSAPSAARPVAPPAPTSHPSAAPSSPSPAPRTTPSPGPSVSPTPPSRPTGGQVPGRPDPSKDQ</sequence>
<keyword evidence="4" id="KW-1185">Reference proteome</keyword>
<feature type="transmembrane region" description="Helical" evidence="2">
    <location>
        <begin position="230"/>
        <end position="246"/>
    </location>
</feature>
<organism evidence="3 4">
    <name type="scientific">Streptomyces amakusaensis</name>
    <dbReference type="NCBI Taxonomy" id="67271"/>
    <lineage>
        <taxon>Bacteria</taxon>
        <taxon>Bacillati</taxon>
        <taxon>Actinomycetota</taxon>
        <taxon>Actinomycetes</taxon>
        <taxon>Kitasatosporales</taxon>
        <taxon>Streptomycetaceae</taxon>
        <taxon>Streptomyces</taxon>
    </lineage>
</organism>
<feature type="compositionally biased region" description="Polar residues" evidence="1">
    <location>
        <begin position="428"/>
        <end position="438"/>
    </location>
</feature>
<gene>
    <name evidence="3" type="ORF">ACFPRH_03300</name>
</gene>
<keyword evidence="2" id="KW-1133">Transmembrane helix</keyword>
<name>A0ABW0ADI1_9ACTN</name>
<feature type="compositionally biased region" description="Low complexity" evidence="1">
    <location>
        <begin position="544"/>
        <end position="555"/>
    </location>
</feature>
<evidence type="ECO:0000256" key="2">
    <source>
        <dbReference type="SAM" id="Phobius"/>
    </source>
</evidence>
<evidence type="ECO:0000313" key="3">
    <source>
        <dbReference type="EMBL" id="MFC5150759.1"/>
    </source>
</evidence>
<comment type="caution">
    <text evidence="3">The sequence shown here is derived from an EMBL/GenBank/DDBJ whole genome shotgun (WGS) entry which is preliminary data.</text>
</comment>
<dbReference type="RefSeq" id="WP_344477137.1">
    <property type="nucleotide sequence ID" value="NZ_BAAASB010000007.1"/>
</dbReference>
<feature type="transmembrane region" description="Helical" evidence="2">
    <location>
        <begin position="27"/>
        <end position="46"/>
    </location>
</feature>
<feature type="compositionally biased region" description="Polar residues" evidence="1">
    <location>
        <begin position="502"/>
        <end position="519"/>
    </location>
</feature>
<feature type="compositionally biased region" description="Low complexity" evidence="1">
    <location>
        <begin position="466"/>
        <end position="490"/>
    </location>
</feature>
<evidence type="ECO:0000313" key="4">
    <source>
        <dbReference type="Proteomes" id="UP001596160"/>
    </source>
</evidence>
<feature type="compositionally biased region" description="Low complexity" evidence="1">
    <location>
        <begin position="524"/>
        <end position="535"/>
    </location>
</feature>
<feature type="transmembrane region" description="Helical" evidence="2">
    <location>
        <begin position="141"/>
        <end position="167"/>
    </location>
</feature>
<evidence type="ECO:0000256" key="1">
    <source>
        <dbReference type="SAM" id="MobiDB-lite"/>
    </source>
</evidence>
<accession>A0ABW0ADI1</accession>
<feature type="compositionally biased region" description="Low complexity" evidence="1">
    <location>
        <begin position="441"/>
        <end position="457"/>
    </location>
</feature>
<dbReference type="Proteomes" id="UP001596160">
    <property type="component" value="Unassembled WGS sequence"/>
</dbReference>
<keyword evidence="2" id="KW-0812">Transmembrane</keyword>
<feature type="transmembrane region" description="Helical" evidence="2">
    <location>
        <begin position="298"/>
        <end position="318"/>
    </location>
</feature>
<feature type="transmembrane region" description="Helical" evidence="2">
    <location>
        <begin position="203"/>
        <end position="223"/>
    </location>
</feature>
<proteinExistence type="predicted"/>
<feature type="compositionally biased region" description="Pro residues" evidence="1">
    <location>
        <begin position="571"/>
        <end position="593"/>
    </location>
</feature>
<keyword evidence="2" id="KW-0472">Membrane</keyword>
<feature type="transmembrane region" description="Helical" evidence="2">
    <location>
        <begin position="109"/>
        <end position="129"/>
    </location>
</feature>
<dbReference type="EMBL" id="JBHSKP010000001">
    <property type="protein sequence ID" value="MFC5150759.1"/>
    <property type="molecule type" value="Genomic_DNA"/>
</dbReference>
<reference evidence="4" key="1">
    <citation type="journal article" date="2019" name="Int. J. Syst. Evol. Microbiol.">
        <title>The Global Catalogue of Microorganisms (GCM) 10K type strain sequencing project: providing services to taxonomists for standard genome sequencing and annotation.</title>
        <authorList>
            <consortium name="The Broad Institute Genomics Platform"/>
            <consortium name="The Broad Institute Genome Sequencing Center for Infectious Disease"/>
            <person name="Wu L."/>
            <person name="Ma J."/>
        </authorList>
    </citation>
    <scope>NUCLEOTIDE SEQUENCE [LARGE SCALE GENOMIC DNA]</scope>
    <source>
        <strain evidence="4">PCU 266</strain>
    </source>
</reference>
<feature type="region of interest" description="Disordered" evidence="1">
    <location>
        <begin position="412"/>
        <end position="609"/>
    </location>
</feature>
<evidence type="ECO:0008006" key="5">
    <source>
        <dbReference type="Google" id="ProtNLM"/>
    </source>
</evidence>
<feature type="transmembrane region" description="Helical" evidence="2">
    <location>
        <begin position="258"/>
        <end position="278"/>
    </location>
</feature>